<dbReference type="SUPFAM" id="SSF51905">
    <property type="entry name" value="FAD/NAD(P)-binding domain"/>
    <property type="match status" value="1"/>
</dbReference>
<organism evidence="2 3">
    <name type="scientific">Pelagicoccus albus</name>
    <dbReference type="NCBI Taxonomy" id="415222"/>
    <lineage>
        <taxon>Bacteria</taxon>
        <taxon>Pseudomonadati</taxon>
        <taxon>Verrucomicrobiota</taxon>
        <taxon>Opitutia</taxon>
        <taxon>Puniceicoccales</taxon>
        <taxon>Pelagicoccaceae</taxon>
        <taxon>Pelagicoccus</taxon>
    </lineage>
</organism>
<name>A0A7X1B929_9BACT</name>
<dbReference type="Pfam" id="PF13450">
    <property type="entry name" value="NAD_binding_8"/>
    <property type="match status" value="1"/>
</dbReference>
<accession>A0A7X1B929</accession>
<dbReference type="AlphaFoldDB" id="A0A7X1B929"/>
<comment type="caution">
    <text evidence="2">The sequence shown here is derived from an EMBL/GenBank/DDBJ whole genome shotgun (WGS) entry which is preliminary data.</text>
</comment>
<evidence type="ECO:0000256" key="1">
    <source>
        <dbReference type="ARBA" id="ARBA00006046"/>
    </source>
</evidence>
<gene>
    <name evidence="2" type="ORF">H5P27_16220</name>
</gene>
<sequence>MGKNWLEGVEEEYDVVVIGSGLGGLTSANILAKCGHKVLLVEHHYQYGGLATWFKRPGKHIFDISLHGFPHGMVKSCRKYWTKEIADSIVQLKDVRFINPQFDVWTTFDRQDFTRILVEDFKLERDQVEGFYTHLRQMNFYDDDKRTTRELFEEFFPGRKDVHRLLLEPIAYANGSTLDEPAITYGIVFSNFMSKGVYTFQGGTDVLVGKMVEELERNGATLRKNVLARQILTEEVDGKPQVTGVVLEGRTRDSEPDNLKTIRCKAVVSNANVVTTVKKMVGEEKFSQAYLDELDAVRINSSSCQVYMGIKEGESIPNIGDLVFTSDAPVFSSEELVDLHTTSRTFSVYYPETRPGSDRYTIVASLNAKYVDWGSLSDEEYETHKQRLIEESLVSLEKYIPGVRDKIDHLEAATPRTINRYTRHPEGTSFGTKFEGLKCSMELPEQIGGLYHAGSVGIIMSGWLGSMNYGVITSNKVDKQIVAMKAAEKSSSVSS</sequence>
<proteinExistence type="inferred from homology"/>
<dbReference type="Proteomes" id="UP000526501">
    <property type="component" value="Unassembled WGS sequence"/>
</dbReference>
<reference evidence="2 3" key="1">
    <citation type="submission" date="2020-07" db="EMBL/GenBank/DDBJ databases">
        <authorList>
            <person name="Feng X."/>
        </authorList>
    </citation>
    <scope>NUCLEOTIDE SEQUENCE [LARGE SCALE GENOMIC DNA]</scope>
    <source>
        <strain evidence="2 3">JCM23202</strain>
    </source>
</reference>
<dbReference type="PANTHER" id="PTHR43734:SF3">
    <property type="entry name" value="B-CAROTENE KETOLASE"/>
    <property type="match status" value="1"/>
</dbReference>
<dbReference type="EMBL" id="JACHVC010000013">
    <property type="protein sequence ID" value="MBC2607599.1"/>
    <property type="molecule type" value="Genomic_DNA"/>
</dbReference>
<evidence type="ECO:0000313" key="2">
    <source>
        <dbReference type="EMBL" id="MBC2607599.1"/>
    </source>
</evidence>
<dbReference type="PANTHER" id="PTHR43734">
    <property type="entry name" value="PHYTOENE DESATURASE"/>
    <property type="match status" value="1"/>
</dbReference>
<dbReference type="RefSeq" id="WP_185661475.1">
    <property type="nucleotide sequence ID" value="NZ_CAWPOO010000013.1"/>
</dbReference>
<comment type="similarity">
    <text evidence="1">Belongs to the carotenoid/retinoid oxidoreductase family.</text>
</comment>
<keyword evidence="3" id="KW-1185">Reference proteome</keyword>
<evidence type="ECO:0000313" key="3">
    <source>
        <dbReference type="Proteomes" id="UP000526501"/>
    </source>
</evidence>
<dbReference type="Gene3D" id="3.50.50.60">
    <property type="entry name" value="FAD/NAD(P)-binding domain"/>
    <property type="match status" value="2"/>
</dbReference>
<dbReference type="InterPro" id="IPR036188">
    <property type="entry name" value="FAD/NAD-bd_sf"/>
</dbReference>
<protein>
    <submittedName>
        <fullName evidence="2">NAD(P)/FAD-dependent oxidoreductase</fullName>
    </submittedName>
</protein>